<dbReference type="InterPro" id="IPR001173">
    <property type="entry name" value="Glyco_trans_2-like"/>
</dbReference>
<reference evidence="2 3" key="1">
    <citation type="journal article" date="2016" name="Nat. Commun.">
        <title>Thousands of microbial genomes shed light on interconnected biogeochemical processes in an aquifer system.</title>
        <authorList>
            <person name="Anantharaman K."/>
            <person name="Brown C.T."/>
            <person name="Hug L.A."/>
            <person name="Sharon I."/>
            <person name="Castelle C.J."/>
            <person name="Probst A.J."/>
            <person name="Thomas B.C."/>
            <person name="Singh A."/>
            <person name="Wilkins M.J."/>
            <person name="Karaoz U."/>
            <person name="Brodie E.L."/>
            <person name="Williams K.H."/>
            <person name="Hubbard S.S."/>
            <person name="Banfield J.F."/>
        </authorList>
    </citation>
    <scope>NUCLEOTIDE SEQUENCE [LARGE SCALE GENOMIC DNA]</scope>
</reference>
<dbReference type="Proteomes" id="UP000177885">
    <property type="component" value="Unassembled WGS sequence"/>
</dbReference>
<gene>
    <name evidence="2" type="ORF">A2856_02265</name>
</gene>
<evidence type="ECO:0000259" key="1">
    <source>
        <dbReference type="Pfam" id="PF00535"/>
    </source>
</evidence>
<dbReference type="InterPro" id="IPR029044">
    <property type="entry name" value="Nucleotide-diphossugar_trans"/>
</dbReference>
<dbReference type="PANTHER" id="PTHR43179">
    <property type="entry name" value="RHAMNOSYLTRANSFERASE WBBL"/>
    <property type="match status" value="1"/>
</dbReference>
<dbReference type="EMBL" id="MGDT01000007">
    <property type="protein sequence ID" value="OGL66494.1"/>
    <property type="molecule type" value="Genomic_DNA"/>
</dbReference>
<evidence type="ECO:0000313" key="2">
    <source>
        <dbReference type="EMBL" id="OGL66494.1"/>
    </source>
</evidence>
<dbReference type="STRING" id="1802385.A2856_02265"/>
<name>A0A1F7TLS1_9BACT</name>
<protein>
    <recommendedName>
        <fullName evidence="1">Glycosyltransferase 2-like domain-containing protein</fullName>
    </recommendedName>
</protein>
<feature type="domain" description="Glycosyltransferase 2-like" evidence="1">
    <location>
        <begin position="3"/>
        <end position="150"/>
    </location>
</feature>
<dbReference type="AlphaFoldDB" id="A0A1F7TLS1"/>
<dbReference type="CDD" id="cd04186">
    <property type="entry name" value="GT_2_like_c"/>
    <property type="match status" value="1"/>
</dbReference>
<organism evidence="2 3">
    <name type="scientific">Candidatus Uhrbacteria bacterium RIFCSPHIGHO2_01_FULL_63_20</name>
    <dbReference type="NCBI Taxonomy" id="1802385"/>
    <lineage>
        <taxon>Bacteria</taxon>
        <taxon>Candidatus Uhriibacteriota</taxon>
    </lineage>
</organism>
<dbReference type="Pfam" id="PF00535">
    <property type="entry name" value="Glycos_transf_2"/>
    <property type="match status" value="1"/>
</dbReference>
<comment type="caution">
    <text evidence="2">The sequence shown here is derived from an EMBL/GenBank/DDBJ whole genome shotgun (WGS) entry which is preliminary data.</text>
</comment>
<dbReference type="PANTHER" id="PTHR43179:SF7">
    <property type="entry name" value="RHAMNOSYLTRANSFERASE WBBL"/>
    <property type="match status" value="1"/>
</dbReference>
<sequence>MISIVTVNYKTKKYLARMLESLFAHLKCEAEVFVVENGSGDDLSDLSEKHAQMRLILNKTNLGFAGGCNTAIIQARGDYILLVNPDIIFDSDAACELVKRMDADPEVGIGGISLKNEDGTQQPCVWRFPRPMDQLLMLLKVPHLFPNVGPNRRWRMLDFDYSKTQDVDQVMGAFFCVRRKLLEEIGPLDDGFFMWYEEVDFAKRAADAGWKTRYYADVSARHTRGSSFGTIRTWKKQLMVLRSLSRYARKHWV</sequence>
<evidence type="ECO:0000313" key="3">
    <source>
        <dbReference type="Proteomes" id="UP000177885"/>
    </source>
</evidence>
<accession>A0A1F7TLS1</accession>
<dbReference type="SUPFAM" id="SSF53448">
    <property type="entry name" value="Nucleotide-diphospho-sugar transferases"/>
    <property type="match status" value="1"/>
</dbReference>
<proteinExistence type="predicted"/>
<dbReference type="Gene3D" id="3.90.550.10">
    <property type="entry name" value="Spore Coat Polysaccharide Biosynthesis Protein SpsA, Chain A"/>
    <property type="match status" value="1"/>
</dbReference>